<sequence length="160" mass="18346">EYYDLNKETVTKKTVETEDLFEQTKPCMMATNADNTTLIDIELKSPLFPDEEYDDLNKETVTKKSVETEDLFEQTKSCMMATNADNTTVIDIEWKSPLFPNEECDDINKETVTKKSVATEDLFEQAKPCMMATNADNTTQIDIELKSTLLPDEEYDDLNK</sequence>
<evidence type="ECO:0000313" key="2">
    <source>
        <dbReference type="Proteomes" id="UP001497623"/>
    </source>
</evidence>
<dbReference type="Proteomes" id="UP001497623">
    <property type="component" value="Unassembled WGS sequence"/>
</dbReference>
<comment type="caution">
    <text evidence="1">The sequence shown here is derived from an EMBL/GenBank/DDBJ whole genome shotgun (WGS) entry which is preliminary data.</text>
</comment>
<gene>
    <name evidence="1" type="ORF">MNOR_LOCUS11206</name>
</gene>
<feature type="non-terminal residue" evidence="1">
    <location>
        <position position="1"/>
    </location>
</feature>
<feature type="non-terminal residue" evidence="1">
    <location>
        <position position="160"/>
    </location>
</feature>
<proteinExistence type="predicted"/>
<dbReference type="EMBL" id="CAXKWB010005850">
    <property type="protein sequence ID" value="CAL4080180.1"/>
    <property type="molecule type" value="Genomic_DNA"/>
</dbReference>
<accession>A0AAV2QEE1</accession>
<name>A0AAV2QEE1_MEGNR</name>
<keyword evidence="2" id="KW-1185">Reference proteome</keyword>
<dbReference type="AlphaFoldDB" id="A0AAV2QEE1"/>
<evidence type="ECO:0000313" key="1">
    <source>
        <dbReference type="EMBL" id="CAL4080180.1"/>
    </source>
</evidence>
<protein>
    <submittedName>
        <fullName evidence="1">Uncharacterized protein</fullName>
    </submittedName>
</protein>
<organism evidence="1 2">
    <name type="scientific">Meganyctiphanes norvegica</name>
    <name type="common">Northern krill</name>
    <name type="synonym">Thysanopoda norvegica</name>
    <dbReference type="NCBI Taxonomy" id="48144"/>
    <lineage>
        <taxon>Eukaryota</taxon>
        <taxon>Metazoa</taxon>
        <taxon>Ecdysozoa</taxon>
        <taxon>Arthropoda</taxon>
        <taxon>Crustacea</taxon>
        <taxon>Multicrustacea</taxon>
        <taxon>Malacostraca</taxon>
        <taxon>Eumalacostraca</taxon>
        <taxon>Eucarida</taxon>
        <taxon>Euphausiacea</taxon>
        <taxon>Euphausiidae</taxon>
        <taxon>Meganyctiphanes</taxon>
    </lineage>
</organism>
<reference evidence="1 2" key="1">
    <citation type="submission" date="2024-05" db="EMBL/GenBank/DDBJ databases">
        <authorList>
            <person name="Wallberg A."/>
        </authorList>
    </citation>
    <scope>NUCLEOTIDE SEQUENCE [LARGE SCALE GENOMIC DNA]</scope>
</reference>